<dbReference type="Gene3D" id="3.30.390.30">
    <property type="match status" value="1"/>
</dbReference>
<evidence type="ECO:0000256" key="4">
    <source>
        <dbReference type="ARBA" id="ARBA00022827"/>
    </source>
</evidence>
<protein>
    <recommendedName>
        <fullName evidence="6">FAD/NAD(P)-binding domain-containing protein</fullName>
    </recommendedName>
</protein>
<dbReference type="PANTHER" id="PTHR43557:SF2">
    <property type="entry name" value="RIESKE DOMAIN-CONTAINING PROTEIN-RELATED"/>
    <property type="match status" value="1"/>
</dbReference>
<dbReference type="InterPro" id="IPR023753">
    <property type="entry name" value="FAD/NAD-binding_dom"/>
</dbReference>
<gene>
    <name evidence="7" type="ORF">TELCIR_04663</name>
</gene>
<keyword evidence="8" id="KW-1185">Reference proteome</keyword>
<dbReference type="InterPro" id="IPR016156">
    <property type="entry name" value="FAD/NAD-linked_Rdtase_dimer_sf"/>
</dbReference>
<dbReference type="Proteomes" id="UP000230423">
    <property type="component" value="Unassembled WGS sequence"/>
</dbReference>
<evidence type="ECO:0000256" key="1">
    <source>
        <dbReference type="ARBA" id="ARBA00001974"/>
    </source>
</evidence>
<dbReference type="Pfam" id="PF07992">
    <property type="entry name" value="Pyr_redox_2"/>
    <property type="match status" value="1"/>
</dbReference>
<name>A0A2G9USY8_TELCI</name>
<accession>A0A2G9USY8</accession>
<evidence type="ECO:0000313" key="8">
    <source>
        <dbReference type="Proteomes" id="UP000230423"/>
    </source>
</evidence>
<proteinExistence type="inferred from homology"/>
<evidence type="ECO:0000256" key="2">
    <source>
        <dbReference type="ARBA" id="ARBA00006442"/>
    </source>
</evidence>
<comment type="cofactor">
    <cofactor evidence="1">
        <name>FAD</name>
        <dbReference type="ChEBI" id="CHEBI:57692"/>
    </cofactor>
</comment>
<keyword evidence="5" id="KW-0560">Oxidoreductase</keyword>
<dbReference type="InterPro" id="IPR050446">
    <property type="entry name" value="FAD-oxidoreductase/Apoptosis"/>
</dbReference>
<evidence type="ECO:0000259" key="6">
    <source>
        <dbReference type="Pfam" id="PF07992"/>
    </source>
</evidence>
<dbReference type="GO" id="GO:0005737">
    <property type="term" value="C:cytoplasm"/>
    <property type="evidence" value="ECO:0007669"/>
    <property type="project" value="TreeGrafter"/>
</dbReference>
<evidence type="ECO:0000256" key="3">
    <source>
        <dbReference type="ARBA" id="ARBA00022630"/>
    </source>
</evidence>
<organism evidence="7 8">
    <name type="scientific">Teladorsagia circumcincta</name>
    <name type="common">Brown stomach worm</name>
    <name type="synonym">Ostertagia circumcincta</name>
    <dbReference type="NCBI Taxonomy" id="45464"/>
    <lineage>
        <taxon>Eukaryota</taxon>
        <taxon>Metazoa</taxon>
        <taxon>Ecdysozoa</taxon>
        <taxon>Nematoda</taxon>
        <taxon>Chromadorea</taxon>
        <taxon>Rhabditida</taxon>
        <taxon>Rhabditina</taxon>
        <taxon>Rhabditomorpha</taxon>
        <taxon>Strongyloidea</taxon>
        <taxon>Trichostrongylidae</taxon>
        <taxon>Teladorsagia</taxon>
    </lineage>
</organism>
<dbReference type="EMBL" id="KZ345471">
    <property type="protein sequence ID" value="PIO73371.1"/>
    <property type="molecule type" value="Genomic_DNA"/>
</dbReference>
<dbReference type="PANTHER" id="PTHR43557">
    <property type="entry name" value="APOPTOSIS-INDUCING FACTOR 1"/>
    <property type="match status" value="1"/>
</dbReference>
<comment type="similarity">
    <text evidence="2">Belongs to the FAD-dependent oxidoreductase family.</text>
</comment>
<reference evidence="7 8" key="1">
    <citation type="submission" date="2015-09" db="EMBL/GenBank/DDBJ databases">
        <title>Draft genome of the parasitic nematode Teladorsagia circumcincta isolate WARC Sus (inbred).</title>
        <authorList>
            <person name="Mitreva M."/>
        </authorList>
    </citation>
    <scope>NUCLEOTIDE SEQUENCE [LARGE SCALE GENOMIC DNA]</scope>
    <source>
        <strain evidence="7 8">S</strain>
    </source>
</reference>
<sequence>MTAPGSQPPTDWLKGSYVELDKDGFIKVDCNFKTTANNIYAIGDVVSAPLPLWNIDSINIQHLQTAQSHGQMLGYSILGYEYPHELVPFFWVTFFFEFGIQFSGCTQGSDQTIVHGSLEGMDFAKYFLKNDVVVAVASAGPIPTAVQFIEIFKRSIKITREDVLSLVILYDIAVQISKKQMIKL</sequence>
<keyword evidence="4" id="KW-0274">FAD</keyword>
<dbReference type="OrthoDB" id="5840486at2759"/>
<dbReference type="InterPro" id="IPR036188">
    <property type="entry name" value="FAD/NAD-bd_sf"/>
</dbReference>
<dbReference type="AlphaFoldDB" id="A0A2G9USY8"/>
<feature type="domain" description="FAD/NAD(P)-binding" evidence="6">
    <location>
        <begin position="3"/>
        <end position="70"/>
    </location>
</feature>
<evidence type="ECO:0000313" key="7">
    <source>
        <dbReference type="EMBL" id="PIO73371.1"/>
    </source>
</evidence>
<keyword evidence="3" id="KW-0285">Flavoprotein</keyword>
<dbReference type="SUPFAM" id="SSF55424">
    <property type="entry name" value="FAD/NAD-linked reductases, dimerisation (C-terminal) domain"/>
    <property type="match status" value="1"/>
</dbReference>
<evidence type="ECO:0000256" key="5">
    <source>
        <dbReference type="ARBA" id="ARBA00023002"/>
    </source>
</evidence>
<dbReference type="Gene3D" id="3.50.50.60">
    <property type="entry name" value="FAD/NAD(P)-binding domain"/>
    <property type="match status" value="1"/>
</dbReference>
<dbReference type="GO" id="GO:0016651">
    <property type="term" value="F:oxidoreductase activity, acting on NAD(P)H"/>
    <property type="evidence" value="ECO:0007669"/>
    <property type="project" value="TreeGrafter"/>
</dbReference>
<dbReference type="SUPFAM" id="SSF51905">
    <property type="entry name" value="FAD/NAD(P)-binding domain"/>
    <property type="match status" value="1"/>
</dbReference>